<accession>A0A3N2DYP3</accession>
<dbReference type="EMBL" id="RKHR01000003">
    <property type="protein sequence ID" value="ROS04938.1"/>
    <property type="molecule type" value="Genomic_DNA"/>
</dbReference>
<protein>
    <submittedName>
        <fullName evidence="1">DUF3014 family protein</fullName>
    </submittedName>
</protein>
<dbReference type="RefSeq" id="WP_123710895.1">
    <property type="nucleotide sequence ID" value="NZ_RKHR01000003.1"/>
</dbReference>
<evidence type="ECO:0000313" key="1">
    <source>
        <dbReference type="EMBL" id="ROS04938.1"/>
    </source>
</evidence>
<organism evidence="1 2">
    <name type="scientific">Sinobacterium caligoides</name>
    <dbReference type="NCBI Taxonomy" id="933926"/>
    <lineage>
        <taxon>Bacteria</taxon>
        <taxon>Pseudomonadati</taxon>
        <taxon>Pseudomonadota</taxon>
        <taxon>Gammaproteobacteria</taxon>
        <taxon>Cellvibrionales</taxon>
        <taxon>Spongiibacteraceae</taxon>
        <taxon>Sinobacterium</taxon>
    </lineage>
</organism>
<dbReference type="Proteomes" id="UP000275394">
    <property type="component" value="Unassembled WGS sequence"/>
</dbReference>
<proteinExistence type="predicted"/>
<sequence>MNWKIVTPIVAIGVVGAAVWWGMKPADNTLIEAPVSAAVVPAKEVKIPPQVAEASDPEQQTELEPVVVQQPELDIVLPPAQLDNSDAVVLEAVADLSPSLGKWLISQEQLRKWVLAVDNLASDTLPGKYSPLSYHMDKFEVTGDETDFHPNQNNYQRANRLINAVTAMDPKAVAVYYRAWQPTLEEAYRELGKPGSFDATLQKAIDHLLAVQPLPSNAKLAQPNVFYAYEDEALEQSNDVAKWLWRLGDFNREKIQAFLVEFRAANASQ</sequence>
<gene>
    <name evidence="1" type="ORF">EDC56_0455</name>
</gene>
<dbReference type="OrthoDB" id="5502479at2"/>
<name>A0A3N2DYP3_9GAMM</name>
<dbReference type="InterPro" id="IPR021382">
    <property type="entry name" value="DUF3014"/>
</dbReference>
<dbReference type="Pfam" id="PF11219">
    <property type="entry name" value="DUF3014"/>
    <property type="match status" value="1"/>
</dbReference>
<reference evidence="1 2" key="1">
    <citation type="submission" date="2018-11" db="EMBL/GenBank/DDBJ databases">
        <title>Genomic Encyclopedia of Type Strains, Phase IV (KMG-IV): sequencing the most valuable type-strain genomes for metagenomic binning, comparative biology and taxonomic classification.</title>
        <authorList>
            <person name="Goeker M."/>
        </authorList>
    </citation>
    <scope>NUCLEOTIDE SEQUENCE [LARGE SCALE GENOMIC DNA]</scope>
    <source>
        <strain evidence="1 2">DSM 100316</strain>
    </source>
</reference>
<keyword evidence="2" id="KW-1185">Reference proteome</keyword>
<comment type="caution">
    <text evidence="1">The sequence shown here is derived from an EMBL/GenBank/DDBJ whole genome shotgun (WGS) entry which is preliminary data.</text>
</comment>
<evidence type="ECO:0000313" key="2">
    <source>
        <dbReference type="Proteomes" id="UP000275394"/>
    </source>
</evidence>
<dbReference type="AlphaFoldDB" id="A0A3N2DYP3"/>